<keyword evidence="2" id="KW-1185">Reference proteome</keyword>
<proteinExistence type="predicted"/>
<gene>
    <name evidence="1" type="ORF">CDV36_012768</name>
</gene>
<dbReference type="Proteomes" id="UP000277212">
    <property type="component" value="Unassembled WGS sequence"/>
</dbReference>
<reference evidence="1 2" key="1">
    <citation type="submission" date="2017-06" db="EMBL/GenBank/DDBJ databases">
        <title>Comparative genomic analysis of Ambrosia Fusariam Clade fungi.</title>
        <authorList>
            <person name="Stajich J.E."/>
            <person name="Carrillo J."/>
            <person name="Kijimoto T."/>
            <person name="Eskalen A."/>
            <person name="O'Donnell K."/>
            <person name="Kasson M."/>
        </authorList>
    </citation>
    <scope>NUCLEOTIDE SEQUENCE [LARGE SCALE GENOMIC DNA]</scope>
    <source>
        <strain evidence="1">UCR3666</strain>
    </source>
</reference>
<evidence type="ECO:0000313" key="1">
    <source>
        <dbReference type="EMBL" id="RMJ07624.1"/>
    </source>
</evidence>
<name>A0A3M2RQS2_9HYPO</name>
<protein>
    <submittedName>
        <fullName evidence="1">Uncharacterized protein</fullName>
    </submittedName>
</protein>
<sequence>MVGTRPRHPQVRALTHNCAWDLDDSRIIEPNEGDWVTETIGYFPKATYLSLASTSCADVIALFFNQPPSWGSRSVQRLLDTTTRFYGIWFRFPRWGKDKIPIGHVRRRKTLL</sequence>
<comment type="caution">
    <text evidence="1">The sequence shown here is derived from an EMBL/GenBank/DDBJ whole genome shotgun (WGS) entry which is preliminary data.</text>
</comment>
<organism evidence="1 2">
    <name type="scientific">Fusarium kuroshium</name>
    <dbReference type="NCBI Taxonomy" id="2010991"/>
    <lineage>
        <taxon>Eukaryota</taxon>
        <taxon>Fungi</taxon>
        <taxon>Dikarya</taxon>
        <taxon>Ascomycota</taxon>
        <taxon>Pezizomycotina</taxon>
        <taxon>Sordariomycetes</taxon>
        <taxon>Hypocreomycetidae</taxon>
        <taxon>Hypocreales</taxon>
        <taxon>Nectriaceae</taxon>
        <taxon>Fusarium</taxon>
        <taxon>Fusarium solani species complex</taxon>
    </lineage>
</organism>
<evidence type="ECO:0000313" key="2">
    <source>
        <dbReference type="Proteomes" id="UP000277212"/>
    </source>
</evidence>
<accession>A0A3M2RQS2</accession>
<dbReference type="AlphaFoldDB" id="A0A3M2RQS2"/>
<dbReference type="EMBL" id="NKUJ01000330">
    <property type="protein sequence ID" value="RMJ07624.1"/>
    <property type="molecule type" value="Genomic_DNA"/>
</dbReference>